<dbReference type="InterPro" id="IPR050364">
    <property type="entry name" value="Cytochrome_P450_fung"/>
</dbReference>
<dbReference type="EMBL" id="KN818261">
    <property type="protein sequence ID" value="KIL63198.1"/>
    <property type="molecule type" value="Genomic_DNA"/>
</dbReference>
<dbReference type="HOGENOM" id="CLU_001570_20_0_1"/>
<keyword evidence="12" id="KW-1185">Reference proteome</keyword>
<dbReference type="InterPro" id="IPR002401">
    <property type="entry name" value="Cyt_P450_E_grp-I"/>
</dbReference>
<reference evidence="11 12" key="1">
    <citation type="submission" date="2014-04" db="EMBL/GenBank/DDBJ databases">
        <title>Evolutionary Origins and Diversification of the Mycorrhizal Mutualists.</title>
        <authorList>
            <consortium name="DOE Joint Genome Institute"/>
            <consortium name="Mycorrhizal Genomics Consortium"/>
            <person name="Kohler A."/>
            <person name="Kuo A."/>
            <person name="Nagy L.G."/>
            <person name="Floudas D."/>
            <person name="Copeland A."/>
            <person name="Barry K.W."/>
            <person name="Cichocki N."/>
            <person name="Veneault-Fourrey C."/>
            <person name="LaButti K."/>
            <person name="Lindquist E.A."/>
            <person name="Lipzen A."/>
            <person name="Lundell T."/>
            <person name="Morin E."/>
            <person name="Murat C."/>
            <person name="Riley R."/>
            <person name="Ohm R."/>
            <person name="Sun H."/>
            <person name="Tunlid A."/>
            <person name="Henrissat B."/>
            <person name="Grigoriev I.V."/>
            <person name="Hibbett D.S."/>
            <person name="Martin F."/>
        </authorList>
    </citation>
    <scope>NUCLEOTIDE SEQUENCE [LARGE SCALE GENOMIC DNA]</scope>
    <source>
        <strain evidence="11 12">Koide BX008</strain>
    </source>
</reference>
<dbReference type="InterPro" id="IPR017972">
    <property type="entry name" value="Cyt_P450_CS"/>
</dbReference>
<dbReference type="SUPFAM" id="SSF48264">
    <property type="entry name" value="Cytochrome P450"/>
    <property type="match status" value="1"/>
</dbReference>
<keyword evidence="5 9" id="KW-0479">Metal-binding</keyword>
<dbReference type="STRING" id="946122.A0A0C2X3A9"/>
<keyword evidence="7 9" id="KW-0408">Iron</keyword>
<dbReference type="InterPro" id="IPR001128">
    <property type="entry name" value="Cyt_P450"/>
</dbReference>
<dbReference type="InterPro" id="IPR036396">
    <property type="entry name" value="Cyt_P450_sf"/>
</dbReference>
<evidence type="ECO:0000256" key="1">
    <source>
        <dbReference type="ARBA" id="ARBA00001971"/>
    </source>
</evidence>
<comment type="cofactor">
    <cofactor evidence="1 9">
        <name>heme</name>
        <dbReference type="ChEBI" id="CHEBI:30413"/>
    </cofactor>
</comment>
<evidence type="ECO:0000256" key="8">
    <source>
        <dbReference type="ARBA" id="ARBA00023033"/>
    </source>
</evidence>
<dbReference type="InParanoid" id="A0A0C2X3A9"/>
<feature type="binding site" description="axial binding residue" evidence="9">
    <location>
        <position position="105"/>
    </location>
    <ligand>
        <name>heme</name>
        <dbReference type="ChEBI" id="CHEBI:30413"/>
    </ligand>
    <ligandPart>
        <name>Fe</name>
        <dbReference type="ChEBI" id="CHEBI:18248"/>
    </ligandPart>
</feature>
<name>A0A0C2X3A9_AMAMK</name>
<dbReference type="Gene3D" id="1.10.630.10">
    <property type="entry name" value="Cytochrome P450"/>
    <property type="match status" value="1"/>
</dbReference>
<dbReference type="GO" id="GO:0020037">
    <property type="term" value="F:heme binding"/>
    <property type="evidence" value="ECO:0007669"/>
    <property type="project" value="InterPro"/>
</dbReference>
<evidence type="ECO:0000256" key="5">
    <source>
        <dbReference type="ARBA" id="ARBA00022723"/>
    </source>
</evidence>
<dbReference type="GO" id="GO:0016705">
    <property type="term" value="F:oxidoreductase activity, acting on paired donors, with incorporation or reduction of molecular oxygen"/>
    <property type="evidence" value="ECO:0007669"/>
    <property type="project" value="InterPro"/>
</dbReference>
<organism evidence="11 12">
    <name type="scientific">Amanita muscaria (strain Koide BX008)</name>
    <dbReference type="NCBI Taxonomy" id="946122"/>
    <lineage>
        <taxon>Eukaryota</taxon>
        <taxon>Fungi</taxon>
        <taxon>Dikarya</taxon>
        <taxon>Basidiomycota</taxon>
        <taxon>Agaricomycotina</taxon>
        <taxon>Agaricomycetes</taxon>
        <taxon>Agaricomycetidae</taxon>
        <taxon>Agaricales</taxon>
        <taxon>Pluteineae</taxon>
        <taxon>Amanitaceae</taxon>
        <taxon>Amanita</taxon>
    </lineage>
</organism>
<accession>A0A0C2X3A9</accession>
<proteinExistence type="inferred from homology"/>
<sequence>IDNVVGSYRLPSYEDRPSLPYVEALYREVHRWRPVLPNGVPHATVSDDVYKGYFIPKGNSSTAITRNEDTYPEPDSFNPERFLNLDGTLTDDTVSYVFGFGRRTCPGEYMADKVVWLMIVSVLATFNISKARDDETGNEIDVDPDAYTDGTSRCDINNEN</sequence>
<keyword evidence="6 10" id="KW-0560">Oxidoreductase</keyword>
<comment type="similarity">
    <text evidence="3 10">Belongs to the cytochrome P450 family.</text>
</comment>
<protein>
    <recommendedName>
        <fullName evidence="13">Cytochrome P450</fullName>
    </recommendedName>
</protein>
<dbReference type="Proteomes" id="UP000054549">
    <property type="component" value="Unassembled WGS sequence"/>
</dbReference>
<dbReference type="OrthoDB" id="2789670at2759"/>
<dbReference type="GO" id="GO:0004497">
    <property type="term" value="F:monooxygenase activity"/>
    <property type="evidence" value="ECO:0007669"/>
    <property type="project" value="UniProtKB-KW"/>
</dbReference>
<dbReference type="GO" id="GO:0005506">
    <property type="term" value="F:iron ion binding"/>
    <property type="evidence" value="ECO:0007669"/>
    <property type="project" value="InterPro"/>
</dbReference>
<comment type="pathway">
    <text evidence="2">Secondary metabolite biosynthesis.</text>
</comment>
<evidence type="ECO:0000256" key="2">
    <source>
        <dbReference type="ARBA" id="ARBA00005179"/>
    </source>
</evidence>
<evidence type="ECO:0008006" key="13">
    <source>
        <dbReference type="Google" id="ProtNLM"/>
    </source>
</evidence>
<evidence type="ECO:0000256" key="3">
    <source>
        <dbReference type="ARBA" id="ARBA00010617"/>
    </source>
</evidence>
<evidence type="ECO:0000313" key="12">
    <source>
        <dbReference type="Proteomes" id="UP000054549"/>
    </source>
</evidence>
<dbReference type="AlphaFoldDB" id="A0A0C2X3A9"/>
<keyword evidence="8 10" id="KW-0503">Monooxygenase</keyword>
<dbReference type="PRINTS" id="PR00463">
    <property type="entry name" value="EP450I"/>
</dbReference>
<feature type="non-terminal residue" evidence="11">
    <location>
        <position position="1"/>
    </location>
</feature>
<evidence type="ECO:0000313" key="11">
    <source>
        <dbReference type="EMBL" id="KIL63198.1"/>
    </source>
</evidence>
<dbReference type="PANTHER" id="PTHR46300">
    <property type="entry name" value="P450, PUTATIVE (EUROFUNG)-RELATED-RELATED"/>
    <property type="match status" value="1"/>
</dbReference>
<dbReference type="PANTHER" id="PTHR46300:SF8">
    <property type="entry name" value="CYTOCHROME P450 2E1"/>
    <property type="match status" value="1"/>
</dbReference>
<evidence type="ECO:0000256" key="9">
    <source>
        <dbReference type="PIRSR" id="PIRSR602401-1"/>
    </source>
</evidence>
<evidence type="ECO:0000256" key="10">
    <source>
        <dbReference type="RuleBase" id="RU000461"/>
    </source>
</evidence>
<gene>
    <name evidence="11" type="ORF">M378DRAFT_79935</name>
</gene>
<keyword evidence="4 9" id="KW-0349">Heme</keyword>
<dbReference type="Pfam" id="PF00067">
    <property type="entry name" value="p450"/>
    <property type="match status" value="1"/>
</dbReference>
<evidence type="ECO:0000256" key="7">
    <source>
        <dbReference type="ARBA" id="ARBA00023004"/>
    </source>
</evidence>
<evidence type="ECO:0000256" key="4">
    <source>
        <dbReference type="ARBA" id="ARBA00022617"/>
    </source>
</evidence>
<evidence type="ECO:0000256" key="6">
    <source>
        <dbReference type="ARBA" id="ARBA00023002"/>
    </source>
</evidence>
<dbReference type="PROSITE" id="PS00086">
    <property type="entry name" value="CYTOCHROME_P450"/>
    <property type="match status" value="1"/>
</dbReference>